<dbReference type="Proteomes" id="UP000054843">
    <property type="component" value="Unassembled WGS sequence"/>
</dbReference>
<dbReference type="EMBL" id="JYDO01000244">
    <property type="protein sequence ID" value="KRZ66424.1"/>
    <property type="molecule type" value="Genomic_DNA"/>
</dbReference>
<accession>A0A0V1M3Y0</accession>
<evidence type="ECO:0000313" key="1">
    <source>
        <dbReference type="EMBL" id="KRZ66424.1"/>
    </source>
</evidence>
<protein>
    <submittedName>
        <fullName evidence="1">Uncharacterized protein</fullName>
    </submittedName>
</protein>
<dbReference type="AlphaFoldDB" id="A0A0V1M3Y0"/>
<gene>
    <name evidence="1" type="ORF">T10_11893</name>
</gene>
<keyword evidence="2" id="KW-1185">Reference proteome</keyword>
<sequence length="72" mass="8169">MFVHPHPYALIAVTIDASDTAAIVHRRLRVHCLTDRIPLAFTFARASDSWTFRQQRHLAYISGFAPDVPHVS</sequence>
<proteinExistence type="predicted"/>
<reference evidence="1 2" key="1">
    <citation type="submission" date="2015-01" db="EMBL/GenBank/DDBJ databases">
        <title>Evolution of Trichinella species and genotypes.</title>
        <authorList>
            <person name="Korhonen P.K."/>
            <person name="Edoardo P."/>
            <person name="Giuseppe L.R."/>
            <person name="Gasser R.B."/>
        </authorList>
    </citation>
    <scope>NUCLEOTIDE SEQUENCE [LARGE SCALE GENOMIC DNA]</scope>
    <source>
        <strain evidence="1">ISS1980</strain>
    </source>
</reference>
<comment type="caution">
    <text evidence="1">The sequence shown here is derived from an EMBL/GenBank/DDBJ whole genome shotgun (WGS) entry which is preliminary data.</text>
</comment>
<evidence type="ECO:0000313" key="2">
    <source>
        <dbReference type="Proteomes" id="UP000054843"/>
    </source>
</evidence>
<organism evidence="1 2">
    <name type="scientific">Trichinella papuae</name>
    <dbReference type="NCBI Taxonomy" id="268474"/>
    <lineage>
        <taxon>Eukaryota</taxon>
        <taxon>Metazoa</taxon>
        <taxon>Ecdysozoa</taxon>
        <taxon>Nematoda</taxon>
        <taxon>Enoplea</taxon>
        <taxon>Dorylaimia</taxon>
        <taxon>Trichinellida</taxon>
        <taxon>Trichinellidae</taxon>
        <taxon>Trichinella</taxon>
    </lineage>
</organism>
<name>A0A0V1M3Y0_9BILA</name>